<feature type="transmembrane region" description="Helical" evidence="1">
    <location>
        <begin position="12"/>
        <end position="34"/>
    </location>
</feature>
<keyword evidence="1" id="KW-0812">Transmembrane</keyword>
<reference evidence="2 3" key="1">
    <citation type="submission" date="2024-08" db="EMBL/GenBank/DDBJ databases">
        <title>Genome mining of Saccharopolyspora cebuensis PGLac3 from Nigerian medicinal plant.</title>
        <authorList>
            <person name="Ezeobiora C.E."/>
            <person name="Igbokwe N.H."/>
            <person name="Amin D.H."/>
            <person name="Mendie U.E."/>
        </authorList>
    </citation>
    <scope>NUCLEOTIDE SEQUENCE [LARGE SCALE GENOMIC DNA]</scope>
    <source>
        <strain evidence="2 3">PGLac3</strain>
    </source>
</reference>
<dbReference type="RefSeq" id="WP_345367226.1">
    <property type="nucleotide sequence ID" value="NZ_BAABII010000018.1"/>
</dbReference>
<accession>A0ABV4CHT5</accession>
<protein>
    <submittedName>
        <fullName evidence="2">Uncharacterized protein</fullName>
    </submittedName>
</protein>
<dbReference type="EMBL" id="JBGEHV010000023">
    <property type="protein sequence ID" value="MEY8040596.1"/>
    <property type="molecule type" value="Genomic_DNA"/>
</dbReference>
<evidence type="ECO:0000256" key="1">
    <source>
        <dbReference type="SAM" id="Phobius"/>
    </source>
</evidence>
<feature type="transmembrane region" description="Helical" evidence="1">
    <location>
        <begin position="40"/>
        <end position="60"/>
    </location>
</feature>
<gene>
    <name evidence="2" type="ORF">AB8O55_14415</name>
</gene>
<comment type="caution">
    <text evidence="2">The sequence shown here is derived from an EMBL/GenBank/DDBJ whole genome shotgun (WGS) entry which is preliminary data.</text>
</comment>
<organism evidence="2 3">
    <name type="scientific">Saccharopolyspora cebuensis</name>
    <dbReference type="NCBI Taxonomy" id="418759"/>
    <lineage>
        <taxon>Bacteria</taxon>
        <taxon>Bacillati</taxon>
        <taxon>Actinomycetota</taxon>
        <taxon>Actinomycetes</taxon>
        <taxon>Pseudonocardiales</taxon>
        <taxon>Pseudonocardiaceae</taxon>
        <taxon>Saccharopolyspora</taxon>
    </lineage>
</organism>
<proteinExistence type="predicted"/>
<keyword evidence="1" id="KW-0472">Membrane</keyword>
<evidence type="ECO:0000313" key="2">
    <source>
        <dbReference type="EMBL" id="MEY8040596.1"/>
    </source>
</evidence>
<keyword evidence="1" id="KW-1133">Transmembrane helix</keyword>
<name>A0ABV4CHT5_9PSEU</name>
<sequence>MAEVGARGRWFLPAVSLVVLLVVAAIAATGGPTILAMHPAYAIALGAVGALALAGVATALRR</sequence>
<keyword evidence="3" id="KW-1185">Reference proteome</keyword>
<evidence type="ECO:0000313" key="3">
    <source>
        <dbReference type="Proteomes" id="UP001564626"/>
    </source>
</evidence>
<dbReference type="Proteomes" id="UP001564626">
    <property type="component" value="Unassembled WGS sequence"/>
</dbReference>